<evidence type="ECO:0000313" key="3">
    <source>
        <dbReference type="Proteomes" id="UP000051984"/>
    </source>
</evidence>
<name>A0A0R1EU29_LACZE</name>
<dbReference type="Proteomes" id="UP000051984">
    <property type="component" value="Unassembled WGS sequence"/>
</dbReference>
<feature type="domain" description="HD/PDEase" evidence="1">
    <location>
        <begin position="22"/>
        <end position="138"/>
    </location>
</feature>
<reference evidence="2 3" key="1">
    <citation type="journal article" date="2015" name="Genome Announc.">
        <title>Expanding the biotechnology potential of lactobacilli through comparative genomics of 213 strains and associated genera.</title>
        <authorList>
            <person name="Sun Z."/>
            <person name="Harris H.M."/>
            <person name="McCann A."/>
            <person name="Guo C."/>
            <person name="Argimon S."/>
            <person name="Zhang W."/>
            <person name="Yang X."/>
            <person name="Jeffery I.B."/>
            <person name="Cooney J.C."/>
            <person name="Kagawa T.F."/>
            <person name="Liu W."/>
            <person name="Song Y."/>
            <person name="Salvetti E."/>
            <person name="Wrobel A."/>
            <person name="Rasinkangas P."/>
            <person name="Parkhill J."/>
            <person name="Rea M.C."/>
            <person name="O'Sullivan O."/>
            <person name="Ritari J."/>
            <person name="Douillard F.P."/>
            <person name="Paul Ross R."/>
            <person name="Yang R."/>
            <person name="Briner A.E."/>
            <person name="Felis G.E."/>
            <person name="de Vos W.M."/>
            <person name="Barrangou R."/>
            <person name="Klaenhammer T.R."/>
            <person name="Caufield P.W."/>
            <person name="Cui Y."/>
            <person name="Zhang H."/>
            <person name="O'Toole P.W."/>
        </authorList>
    </citation>
    <scope>NUCLEOTIDE SEQUENCE [LARGE SCALE GENOMIC DNA]</scope>
    <source>
        <strain evidence="2 3">DSM 20178</strain>
    </source>
</reference>
<keyword evidence="2" id="KW-0378">Hydrolase</keyword>
<dbReference type="EMBL" id="AZCT01000004">
    <property type="protein sequence ID" value="KRK12811.1"/>
    <property type="molecule type" value="Genomic_DNA"/>
</dbReference>
<dbReference type="InterPro" id="IPR003607">
    <property type="entry name" value="HD/PDEase_dom"/>
</dbReference>
<evidence type="ECO:0000259" key="1">
    <source>
        <dbReference type="SMART" id="SM00471"/>
    </source>
</evidence>
<dbReference type="AlphaFoldDB" id="A0A0R1EU29"/>
<dbReference type="InterPro" id="IPR006674">
    <property type="entry name" value="HD_domain"/>
</dbReference>
<proteinExistence type="predicted"/>
<dbReference type="GO" id="GO:0016787">
    <property type="term" value="F:hydrolase activity"/>
    <property type="evidence" value="ECO:0007669"/>
    <property type="project" value="UniProtKB-KW"/>
</dbReference>
<dbReference type="SMART" id="SM00471">
    <property type="entry name" value="HDc"/>
    <property type="match status" value="1"/>
</dbReference>
<protein>
    <submittedName>
        <fullName evidence="2">HD superfamily hydrolase</fullName>
    </submittedName>
</protein>
<dbReference type="SUPFAM" id="SSF109604">
    <property type="entry name" value="HD-domain/PDEase-like"/>
    <property type="match status" value="1"/>
</dbReference>
<dbReference type="PANTHER" id="PTHR33594">
    <property type="entry name" value="SUPERFAMILY HYDROLASE, PUTATIVE (AFU_ORTHOLOGUE AFUA_1G03035)-RELATED"/>
    <property type="match status" value="1"/>
</dbReference>
<dbReference type="eggNOG" id="COG1418">
    <property type="taxonomic scope" value="Bacteria"/>
</dbReference>
<dbReference type="Gene3D" id="1.10.472.50">
    <property type="entry name" value="HD-domain/PDEase-like"/>
    <property type="match status" value="1"/>
</dbReference>
<sequence>MRYMIDWQALTAYARSVSAQDHSGHGFDHIERVIAMAKRLAAETPGVDSAVVVAAATMHDTYDDKLVNDVAAAKSAARHAMAAAGLTDEQIQAVIAIIDHMSFKANLGKRQPLSLEGQLVQDADRLDAIGAIGIGRAFMYGGAHGGRMYDPELAPRTALTPSNYRTKESTVINHFYEKLLKLKDQLNTPAAKQLAEHRQRVMEDFLAEFKAEWRGER</sequence>
<gene>
    <name evidence="2" type="ORF">FD51_GL002398</name>
</gene>
<evidence type="ECO:0000313" key="2">
    <source>
        <dbReference type="EMBL" id="KRK12811.1"/>
    </source>
</evidence>
<organism evidence="2 3">
    <name type="scientific">Lacticaseibacillus zeae DSM 20178 = KCTC 3804</name>
    <dbReference type="NCBI Taxonomy" id="1423816"/>
    <lineage>
        <taxon>Bacteria</taxon>
        <taxon>Bacillati</taxon>
        <taxon>Bacillota</taxon>
        <taxon>Bacilli</taxon>
        <taxon>Lactobacillales</taxon>
        <taxon>Lactobacillaceae</taxon>
        <taxon>Lacticaseibacillus</taxon>
    </lineage>
</organism>
<dbReference type="PATRIC" id="fig|1423816.3.peg.2495"/>
<dbReference type="PANTHER" id="PTHR33594:SF1">
    <property type="entry name" value="HD_PDEASE DOMAIN-CONTAINING PROTEIN"/>
    <property type="match status" value="1"/>
</dbReference>
<dbReference type="Pfam" id="PF01966">
    <property type="entry name" value="HD"/>
    <property type="match status" value="1"/>
</dbReference>
<comment type="caution">
    <text evidence="2">The sequence shown here is derived from an EMBL/GenBank/DDBJ whole genome shotgun (WGS) entry which is preliminary data.</text>
</comment>
<dbReference type="Gene3D" id="1.20.58.1910">
    <property type="match status" value="1"/>
</dbReference>
<accession>A0A0R1EU29</accession>